<dbReference type="PANTHER" id="PTHR23312">
    <property type="entry name" value="ARMC5 ARMADILLO REPEAT-CONTAINING -RELATED"/>
    <property type="match status" value="1"/>
</dbReference>
<dbReference type="PROSITE" id="PS50097">
    <property type="entry name" value="BTB"/>
    <property type="match status" value="1"/>
</dbReference>
<evidence type="ECO:0000313" key="3">
    <source>
        <dbReference type="EMBL" id="ODM98836.1"/>
    </source>
</evidence>
<dbReference type="Gene3D" id="1.25.10.10">
    <property type="entry name" value="Leucine-rich Repeat Variant"/>
    <property type="match status" value="1"/>
</dbReference>
<proteinExistence type="predicted"/>
<feature type="region of interest" description="Disordered" evidence="1">
    <location>
        <begin position="511"/>
        <end position="577"/>
    </location>
</feature>
<dbReference type="GO" id="GO:0005829">
    <property type="term" value="C:cytosol"/>
    <property type="evidence" value="ECO:0007669"/>
    <property type="project" value="TreeGrafter"/>
</dbReference>
<name>A0A1D2N0M4_ORCCI</name>
<dbReference type="OrthoDB" id="6086604at2759"/>
<organism evidence="3 4">
    <name type="scientific">Orchesella cincta</name>
    <name type="common">Springtail</name>
    <name type="synonym">Podura cincta</name>
    <dbReference type="NCBI Taxonomy" id="48709"/>
    <lineage>
        <taxon>Eukaryota</taxon>
        <taxon>Metazoa</taxon>
        <taxon>Ecdysozoa</taxon>
        <taxon>Arthropoda</taxon>
        <taxon>Hexapoda</taxon>
        <taxon>Collembola</taxon>
        <taxon>Entomobryomorpha</taxon>
        <taxon>Entomobryoidea</taxon>
        <taxon>Orchesellidae</taxon>
        <taxon>Orchesellinae</taxon>
        <taxon>Orchesella</taxon>
    </lineage>
</organism>
<dbReference type="EMBL" id="LJIJ01000318">
    <property type="protein sequence ID" value="ODM98836.1"/>
    <property type="molecule type" value="Genomic_DNA"/>
</dbReference>
<feature type="compositionally biased region" description="Low complexity" evidence="1">
    <location>
        <begin position="512"/>
        <end position="536"/>
    </location>
</feature>
<protein>
    <submittedName>
        <fullName evidence="3">Rho-related BTB domain-containing protein 2</fullName>
    </submittedName>
</protein>
<accession>A0A1D2N0M4</accession>
<dbReference type="SUPFAM" id="SSF48371">
    <property type="entry name" value="ARM repeat"/>
    <property type="match status" value="1"/>
</dbReference>
<evidence type="ECO:0000259" key="2">
    <source>
        <dbReference type="PROSITE" id="PS50097"/>
    </source>
</evidence>
<comment type="caution">
    <text evidence="3">The sequence shown here is derived from an EMBL/GenBank/DDBJ whole genome shotgun (WGS) entry which is preliminary data.</text>
</comment>
<dbReference type="OMA" id="CIANLAH"/>
<dbReference type="PANTHER" id="PTHR23312:SF8">
    <property type="entry name" value="ARMADILLO REPEAT-CONTAINING PROTEIN 5"/>
    <property type="match status" value="1"/>
</dbReference>
<dbReference type="InterPro" id="IPR016024">
    <property type="entry name" value="ARM-type_fold"/>
</dbReference>
<dbReference type="Proteomes" id="UP000094527">
    <property type="component" value="Unassembled WGS sequence"/>
</dbReference>
<evidence type="ECO:0000256" key="1">
    <source>
        <dbReference type="SAM" id="MobiDB-lite"/>
    </source>
</evidence>
<dbReference type="AlphaFoldDB" id="A0A1D2N0M4"/>
<dbReference type="SMART" id="SM00225">
    <property type="entry name" value="BTB"/>
    <property type="match status" value="1"/>
</dbReference>
<dbReference type="GO" id="GO:0009653">
    <property type="term" value="P:anatomical structure morphogenesis"/>
    <property type="evidence" value="ECO:0007669"/>
    <property type="project" value="TreeGrafter"/>
</dbReference>
<feature type="domain" description="BTB" evidence="2">
    <location>
        <begin position="880"/>
        <end position="948"/>
    </location>
</feature>
<dbReference type="SUPFAM" id="SSF54695">
    <property type="entry name" value="POZ domain"/>
    <property type="match status" value="1"/>
</dbReference>
<gene>
    <name evidence="3" type="ORF">Ocin01_07844</name>
</gene>
<dbReference type="InterPro" id="IPR011333">
    <property type="entry name" value="SKP1/BTB/POZ_sf"/>
</dbReference>
<reference evidence="3 4" key="1">
    <citation type="journal article" date="2016" name="Genome Biol. Evol.">
        <title>Gene Family Evolution Reflects Adaptation to Soil Environmental Stressors in the Genome of the Collembolan Orchesella cincta.</title>
        <authorList>
            <person name="Faddeeva-Vakhrusheva A."/>
            <person name="Derks M.F."/>
            <person name="Anvar S.Y."/>
            <person name="Agamennone V."/>
            <person name="Suring W."/>
            <person name="Smit S."/>
            <person name="van Straalen N.M."/>
            <person name="Roelofs D."/>
        </authorList>
    </citation>
    <scope>NUCLEOTIDE SEQUENCE [LARGE SCALE GENOMIC DNA]</scope>
    <source>
        <tissue evidence="3">Mixed pool</tissue>
    </source>
</reference>
<evidence type="ECO:0000313" key="4">
    <source>
        <dbReference type="Proteomes" id="UP000094527"/>
    </source>
</evidence>
<dbReference type="InterPro" id="IPR000210">
    <property type="entry name" value="BTB/POZ_dom"/>
</dbReference>
<dbReference type="Gene3D" id="3.30.710.10">
    <property type="entry name" value="Potassium Channel Kv1.1, Chain A"/>
    <property type="match status" value="1"/>
</dbReference>
<dbReference type="InterPro" id="IPR011989">
    <property type="entry name" value="ARM-like"/>
</dbReference>
<keyword evidence="4" id="KW-1185">Reference proteome</keyword>
<sequence length="1077" mass="121181">MATRKVCLVKGDSESVAVAKKIVIHSKSDPTGGKLLKYLQYVTFLKKKFSSSGSQSPWKELKTHGALEAIMLSLKKLFLSEDVLKLTVVEEQSLREAGQNSTVRDICNVSLSVLSHSFALDYSIRSEAVKNGFISSLQQFIANFTKDSYIVFKHAEMLSRAVRCTANLSNDSHCRESMLRTGVAISILRILEVVDEKMSSDTYKDASSGQYFVDKAANKNLICSCIRAVRILTSDTKFTCNGRNHLLRFGSLVTVINTLTWEGNLSSDETFVLDVVRALNFLSVRIRSAPADVVDTLIYNPEVCKIRCLVKIFEGCQPDGKLFTPVIKCLINLSANKDISDCFGGLRIFHIILEKLDALSENHYYDLIKLLIALTKFSSFNQSHLTTSPLIGSTLKILKSTRFKEYHEWLLMVYEKLYDVSLKKLIQCDLVSYLCDILRQDLEDCNYEALRRKISSLDDSRCSVHKNADHCPFAPIYRCSSPSYQKIQEEMKMKTSMLSSDCVLQSKRGEDSLSPFSSPAHSCSSGRSSPGYSSDSNLVSFSSPSEDEGCYSPPNPFEIINSSSPERNSASDDDMQCNGVTEAANDLHEPAMKKLKLENGTSHITDQQNDKCFELLKSSAKRILGVLNILYKCTYITPFPGNMLPIIPVLLGILLRGKMSLIPQGIEYRREQNDEEFHEISRRTFEVSYKTILKMCATSQIFPELVISGVIPILHRLQEPMSVTSGNEELMAVVQRYCANLIRAMTGVENDTAGWREGYIMRYLLTKDSSDKMDQMTVNIPLLYQKHSSTLRKFEMKAKSWSKILEMLINSDDVSFYRFEDCTLALCSICVALGIKWTPHDPNHRLPVLFQPASGSNDAVVVSSGVPNTIAERPTEHEENRVKLILDDGTIFTVEKDLLLEASPVFTAMFNGHFIESGQQKVLLPGVSKDAVIVLLDQIFMLRQSNSESSNCRANGPSSHQYDLLTIFELFKLADRFLLEDIYEMALNTLMTEYICPYSAPLIYAESVKLASLQKSGSSQMLGDMRLNNYILKYVLTAENIRMPERCNAIRKIFDTVVPTHVVDDLKALIEFHMYKN</sequence>